<accession>A0ABD5UZR3</accession>
<feature type="transmembrane region" description="Helical" evidence="1">
    <location>
        <begin position="46"/>
        <end position="67"/>
    </location>
</feature>
<dbReference type="Proteomes" id="UP001596312">
    <property type="component" value="Unassembled WGS sequence"/>
</dbReference>
<feature type="transmembrane region" description="Helical" evidence="1">
    <location>
        <begin position="305"/>
        <end position="326"/>
    </location>
</feature>
<proteinExistence type="predicted"/>
<dbReference type="RefSeq" id="WP_340603203.1">
    <property type="nucleotide sequence ID" value="NZ_JBBMXV010000002.1"/>
</dbReference>
<feature type="transmembrane region" description="Helical" evidence="1">
    <location>
        <begin position="197"/>
        <end position="216"/>
    </location>
</feature>
<protein>
    <submittedName>
        <fullName evidence="2">Uncharacterized protein</fullName>
    </submittedName>
</protein>
<name>A0ABD5UZR3_9EURY</name>
<keyword evidence="3" id="KW-1185">Reference proteome</keyword>
<evidence type="ECO:0000313" key="3">
    <source>
        <dbReference type="Proteomes" id="UP001596312"/>
    </source>
</evidence>
<comment type="caution">
    <text evidence="2">The sequence shown here is derived from an EMBL/GenBank/DDBJ whole genome shotgun (WGS) entry which is preliminary data.</text>
</comment>
<organism evidence="2 3">
    <name type="scientific">Halalkalicoccus tibetensis</name>
    <dbReference type="NCBI Taxonomy" id="175632"/>
    <lineage>
        <taxon>Archaea</taxon>
        <taxon>Methanobacteriati</taxon>
        <taxon>Methanobacteriota</taxon>
        <taxon>Stenosarchaea group</taxon>
        <taxon>Halobacteria</taxon>
        <taxon>Halobacteriales</taxon>
        <taxon>Halococcaceae</taxon>
        <taxon>Halalkalicoccus</taxon>
    </lineage>
</organism>
<feature type="transmembrane region" description="Helical" evidence="1">
    <location>
        <begin position="266"/>
        <end position="293"/>
    </location>
</feature>
<dbReference type="EMBL" id="JBHSXQ010000002">
    <property type="protein sequence ID" value="MFC6904688.1"/>
    <property type="molecule type" value="Genomic_DNA"/>
</dbReference>
<feature type="transmembrane region" description="Helical" evidence="1">
    <location>
        <begin position="122"/>
        <end position="143"/>
    </location>
</feature>
<gene>
    <name evidence="2" type="ORF">ACFQGH_05685</name>
</gene>
<keyword evidence="1" id="KW-1133">Transmembrane helix</keyword>
<feature type="transmembrane region" description="Helical" evidence="1">
    <location>
        <begin position="347"/>
        <end position="376"/>
    </location>
</feature>
<feature type="transmembrane region" description="Helical" evidence="1">
    <location>
        <begin position="170"/>
        <end position="191"/>
    </location>
</feature>
<evidence type="ECO:0000313" key="2">
    <source>
        <dbReference type="EMBL" id="MFC6904688.1"/>
    </source>
</evidence>
<sequence length="463" mass="49748">MNGRRRGLAIAAFAAALLLIASDTVAASNVATGLQDEGRDLQVPTWLYLFTGGAAVGASGLLAMFVTDRRLIESLHAWRRSAAVGEPITRPLGYVIGALTVVGLVFVVYVGFTGPSVANANLAVLAVFVGGRAGLVMVSYLLVNPWPAVDPWRALSRVLPSGFLEYRDRWGVWPAVCGLLAIIWVEIVFPVNTAPRTLAVAVLAYSASTLAGAVLFSPSTWFRYGDPLGVLFRYYGAVAPIQRTDEGVELVLPGAKLRESDAIDGLSGVAFVVLLVWELTYSGFIVVPAGIATVEFVVGFGVPPLATYALLLLAGYGLFVGGYWLATRYAKRLAETYVTDEHLAIRFAPPLLGIAAGYHLAHYFTFFVSLLPSFVLTLGSPLSPPLPPLTLVLPGWFGYLDVTFILVGHLLAIWAAHAASFAIFPSRLQAIRSQYPFVIVMILYTMISLWIISLPTAEPVFVS</sequence>
<keyword evidence="1" id="KW-0472">Membrane</keyword>
<feature type="transmembrane region" description="Helical" evidence="1">
    <location>
        <begin position="396"/>
        <end position="423"/>
    </location>
</feature>
<feature type="transmembrane region" description="Helical" evidence="1">
    <location>
        <begin position="435"/>
        <end position="453"/>
    </location>
</feature>
<feature type="transmembrane region" description="Helical" evidence="1">
    <location>
        <begin position="88"/>
        <end position="110"/>
    </location>
</feature>
<evidence type="ECO:0000256" key="1">
    <source>
        <dbReference type="SAM" id="Phobius"/>
    </source>
</evidence>
<reference evidence="2 3" key="1">
    <citation type="journal article" date="2019" name="Int. J. Syst. Evol. Microbiol.">
        <title>The Global Catalogue of Microorganisms (GCM) 10K type strain sequencing project: providing services to taxonomists for standard genome sequencing and annotation.</title>
        <authorList>
            <consortium name="The Broad Institute Genomics Platform"/>
            <consortium name="The Broad Institute Genome Sequencing Center for Infectious Disease"/>
            <person name="Wu L."/>
            <person name="Ma J."/>
        </authorList>
    </citation>
    <scope>NUCLEOTIDE SEQUENCE [LARGE SCALE GENOMIC DNA]</scope>
    <source>
        <strain evidence="2 3">CGMCC 1.3240</strain>
    </source>
</reference>
<dbReference type="AlphaFoldDB" id="A0ABD5UZR3"/>
<keyword evidence="1" id="KW-0812">Transmembrane</keyword>